<accession>A0A9P3HD38</accession>
<feature type="region of interest" description="Disordered" evidence="1">
    <location>
        <begin position="527"/>
        <end position="551"/>
    </location>
</feature>
<dbReference type="Proteomes" id="UP000827284">
    <property type="component" value="Unassembled WGS sequence"/>
</dbReference>
<evidence type="ECO:0000313" key="3">
    <source>
        <dbReference type="Proteomes" id="UP000827284"/>
    </source>
</evidence>
<reference evidence="2" key="1">
    <citation type="submission" date="2021-11" db="EMBL/GenBank/DDBJ databases">
        <authorList>
            <person name="Herlambang A."/>
            <person name="Guo Y."/>
            <person name="Takashima Y."/>
            <person name="Nishizawa T."/>
        </authorList>
    </citation>
    <scope>NUCLEOTIDE SEQUENCE</scope>
    <source>
        <strain evidence="2">E1425</strain>
    </source>
</reference>
<name>A0A9P3HD38_9FUNG</name>
<feature type="compositionally biased region" description="Acidic residues" evidence="1">
    <location>
        <begin position="542"/>
        <end position="551"/>
    </location>
</feature>
<evidence type="ECO:0000313" key="2">
    <source>
        <dbReference type="EMBL" id="GJJ74330.1"/>
    </source>
</evidence>
<sequence>MEGNDYDTILDDDPGESFVEQLEVLESTDNSVSIMFQDDDEFLKRAHACLRLEPQDLPLERQLMRVCDEPEPLPRNEKIGGTLKVLQDAYGLVVDDGAESLAGIIAGVLNKVLTTNFRISIGNMEDTNSEFLDLPPTRLLLRRLAELLNVAIVIPSTRLHTQVYKPTGPPCLYVGILHVGNSFEQVSTYSPLSCSLVSQSLPRPLLRNPPQDRPLDLCRPGLAEFRSFKKKIQGRNFPKIQMDVAMPALTVECRRFLTNEIDLQVKKALKVKSVDDQSLRTKRDTVKAKELGRVRTPQTVLAKTTSVIEPDHHMAPGSWNAADVARQMKNEKKDIADQMEEGEDWAPHHEYLQTVRDNFDELWQKAVNKNRSQTDSVPKEKEPEVQLRTISVPLEKVLRKDFQDADKTAIKELLTQKQEAMSSHMEELQSALAMAQLEVLQGRFHSEQGSTNEFDIRQILPEAFKIRDTDLMESPSIKVPLVADDFQLNLKRYCNEDARRSPFERDSKDLFNHDCIVYIAARLVQEVSEKGKSKKKQKPGSDNEDFGSDAL</sequence>
<comment type="caution">
    <text evidence="2">The sequence shown here is derived from an EMBL/GenBank/DDBJ whole genome shotgun (WGS) entry which is preliminary data.</text>
</comment>
<dbReference type="OrthoDB" id="10638283at2759"/>
<reference evidence="2" key="2">
    <citation type="journal article" date="2022" name="Microbiol. Resour. Announc.">
        <title>Whole-Genome Sequence of Entomortierella parvispora E1425, a Mucoromycotan Fungus Associated with Burkholderiaceae-Related Endosymbiotic Bacteria.</title>
        <authorList>
            <person name="Herlambang A."/>
            <person name="Guo Y."/>
            <person name="Takashima Y."/>
            <person name="Narisawa K."/>
            <person name="Ohta H."/>
            <person name="Nishizawa T."/>
        </authorList>
    </citation>
    <scope>NUCLEOTIDE SEQUENCE</scope>
    <source>
        <strain evidence="2">E1425</strain>
    </source>
</reference>
<organism evidence="2 3">
    <name type="scientific">Entomortierella parvispora</name>
    <dbReference type="NCBI Taxonomy" id="205924"/>
    <lineage>
        <taxon>Eukaryota</taxon>
        <taxon>Fungi</taxon>
        <taxon>Fungi incertae sedis</taxon>
        <taxon>Mucoromycota</taxon>
        <taxon>Mortierellomycotina</taxon>
        <taxon>Mortierellomycetes</taxon>
        <taxon>Mortierellales</taxon>
        <taxon>Mortierellaceae</taxon>
        <taxon>Entomortierella</taxon>
    </lineage>
</organism>
<gene>
    <name evidence="2" type="ORF">EMPS_06688</name>
</gene>
<dbReference type="AlphaFoldDB" id="A0A9P3HD38"/>
<proteinExistence type="predicted"/>
<evidence type="ECO:0000256" key="1">
    <source>
        <dbReference type="SAM" id="MobiDB-lite"/>
    </source>
</evidence>
<protein>
    <submittedName>
        <fullName evidence="2">Uncharacterized protein</fullName>
    </submittedName>
</protein>
<dbReference type="EMBL" id="BQFW01000009">
    <property type="protein sequence ID" value="GJJ74330.1"/>
    <property type="molecule type" value="Genomic_DNA"/>
</dbReference>
<keyword evidence="3" id="KW-1185">Reference proteome</keyword>